<keyword evidence="2" id="KW-0812">Transmembrane</keyword>
<feature type="compositionally biased region" description="Basic residues" evidence="1">
    <location>
        <begin position="539"/>
        <end position="556"/>
    </location>
</feature>
<dbReference type="VEuPathDB" id="TriTrypDB:ECC02_005852"/>
<evidence type="ECO:0000256" key="2">
    <source>
        <dbReference type="SAM" id="Phobius"/>
    </source>
</evidence>
<reference evidence="3 4" key="1">
    <citation type="journal article" date="2019" name="Genome Biol. Evol.">
        <title>Nanopore Sequencing Significantly Improves Genome Assembly of the Protozoan Parasite Trypanosoma cruzi.</title>
        <authorList>
            <person name="Diaz-Viraque F."/>
            <person name="Pita S."/>
            <person name="Greif G."/>
            <person name="de Souza R.C.M."/>
            <person name="Iraola G."/>
            <person name="Robello C."/>
        </authorList>
    </citation>
    <scope>NUCLEOTIDE SEQUENCE [LARGE SCALE GENOMIC DNA]</scope>
    <source>
        <strain evidence="3 4">Berenice</strain>
    </source>
</reference>
<proteinExistence type="predicted"/>
<feature type="region of interest" description="Disordered" evidence="1">
    <location>
        <begin position="456"/>
        <end position="582"/>
    </location>
</feature>
<feature type="transmembrane region" description="Helical" evidence="2">
    <location>
        <begin position="267"/>
        <end position="288"/>
    </location>
</feature>
<evidence type="ECO:0000313" key="4">
    <source>
        <dbReference type="Proteomes" id="UP000583944"/>
    </source>
</evidence>
<dbReference type="AlphaFoldDB" id="A0A7J6Y4F5"/>
<feature type="compositionally biased region" description="Basic residues" evidence="1">
    <location>
        <begin position="482"/>
        <end position="493"/>
    </location>
</feature>
<feature type="compositionally biased region" description="Basic residues" evidence="1">
    <location>
        <begin position="18"/>
        <end position="33"/>
    </location>
</feature>
<feature type="compositionally biased region" description="Basic and acidic residues" evidence="1">
    <location>
        <begin position="557"/>
        <end position="567"/>
    </location>
</feature>
<organism evidence="3 4">
    <name type="scientific">Trypanosoma cruzi</name>
    <dbReference type="NCBI Taxonomy" id="5693"/>
    <lineage>
        <taxon>Eukaryota</taxon>
        <taxon>Discoba</taxon>
        <taxon>Euglenozoa</taxon>
        <taxon>Kinetoplastea</taxon>
        <taxon>Metakinetoplastina</taxon>
        <taxon>Trypanosomatida</taxon>
        <taxon>Trypanosomatidae</taxon>
        <taxon>Trypanosoma</taxon>
        <taxon>Schizotrypanum</taxon>
    </lineage>
</organism>
<protein>
    <submittedName>
        <fullName evidence="3">Uncharacterized protein</fullName>
    </submittedName>
</protein>
<keyword evidence="2" id="KW-1133">Transmembrane helix</keyword>
<evidence type="ECO:0000313" key="3">
    <source>
        <dbReference type="EMBL" id="KAF5221140.1"/>
    </source>
</evidence>
<feature type="region of interest" description="Disordered" evidence="1">
    <location>
        <begin position="16"/>
        <end position="52"/>
    </location>
</feature>
<feature type="compositionally biased region" description="Basic and acidic residues" evidence="1">
    <location>
        <begin position="34"/>
        <end position="47"/>
    </location>
</feature>
<evidence type="ECO:0000256" key="1">
    <source>
        <dbReference type="SAM" id="MobiDB-lite"/>
    </source>
</evidence>
<sequence length="582" mass="66448">MHVFFFLLGGTLRDTPTRRRGRDHSVPKRRGSSRTKEEPSKRKLEKQNKKKKRNNNRAIKEMFFVFPSVIYPRRTEERIFKGLYHICNAAHFISLIVLLTEFYVRQTSVFPGYFGGGEVSLSPGLEAASENCNYSKNIRIGEIRTVIRVNSETLPLPLRVMAECIIAILVVQFLAVINNVLSLLNYSAGRRHLRICGVHVPFYHILSTFSIIYCVVLIAMVWITYPARNFYREAILACAAEVFAKNSTTLAESEFDGYDTFSTPVEWAFSAAVINLFICFLGVGVLIWKSYKPEIRLFSEATVPWEGRGLSCRPNKAALRIHTIARDRILSEAREALDQGQKVRIMCSYALMTETEYEAQVQEMQQLFATQLKEQQFEHLHTHFDRESELEGNGLLWRRQTSPPPPPPDDADQFFNMEDISPVNDDGIKIGGGDEFCEILDEPEIEERFWSECEGSGYEAENADDGGELARGPLQEGAQDHRLRKKRRRHRHQLGVESESATQRERASIVQPDLGEALYDGEAAGQEGLQGDSEESLQGHRHHHARRRRRRRHHSHAVAERDGESEGRIAAAEVRFEDADEL</sequence>
<dbReference type="VEuPathDB" id="TriTrypDB:BCY84_06127"/>
<gene>
    <name evidence="3" type="ORF">ECC02_005852</name>
</gene>
<dbReference type="Proteomes" id="UP000583944">
    <property type="component" value="Unassembled WGS sequence"/>
</dbReference>
<keyword evidence="2" id="KW-0472">Membrane</keyword>
<name>A0A7J6Y4F5_TRYCR</name>
<comment type="caution">
    <text evidence="3">The sequence shown here is derived from an EMBL/GenBank/DDBJ whole genome shotgun (WGS) entry which is preliminary data.</text>
</comment>
<accession>A0A7J6Y4F5</accession>
<dbReference type="EMBL" id="JABDHM010000041">
    <property type="protein sequence ID" value="KAF5221140.1"/>
    <property type="molecule type" value="Genomic_DNA"/>
</dbReference>
<feature type="transmembrane region" description="Helical" evidence="2">
    <location>
        <begin position="160"/>
        <end position="181"/>
    </location>
</feature>
<feature type="transmembrane region" description="Helical" evidence="2">
    <location>
        <begin position="202"/>
        <end position="223"/>
    </location>
</feature>